<reference evidence="9 10" key="1">
    <citation type="submission" date="2020-08" db="EMBL/GenBank/DDBJ databases">
        <title>Genomic Encyclopedia of Type Strains, Phase IV (KMG-V): Genome sequencing to study the core and pangenomes of soil and plant-associated prokaryotes.</title>
        <authorList>
            <person name="Whitman W."/>
        </authorList>
    </citation>
    <scope>NUCLEOTIDE SEQUENCE [LARGE SCALE GENOMIC DNA]</scope>
    <source>
        <strain evidence="9 10">SEMIA 4060</strain>
    </source>
</reference>
<feature type="transmembrane region" description="Helical" evidence="8">
    <location>
        <begin position="240"/>
        <end position="257"/>
    </location>
</feature>
<dbReference type="AlphaFoldDB" id="A0A7X0INR0"/>
<dbReference type="Proteomes" id="UP000565576">
    <property type="component" value="Unassembled WGS sequence"/>
</dbReference>
<proteinExistence type="inferred from homology"/>
<dbReference type="Gene3D" id="1.20.1730.10">
    <property type="entry name" value="Sodium/glucose cotransporter"/>
    <property type="match status" value="1"/>
</dbReference>
<feature type="transmembrane region" description="Helical" evidence="8">
    <location>
        <begin position="130"/>
        <end position="158"/>
    </location>
</feature>
<feature type="transmembrane region" description="Helical" evidence="8">
    <location>
        <begin position="425"/>
        <end position="443"/>
    </location>
</feature>
<feature type="transmembrane region" description="Helical" evidence="8">
    <location>
        <begin position="278"/>
        <end position="299"/>
    </location>
</feature>
<feature type="transmembrane region" description="Helical" evidence="8">
    <location>
        <begin position="371"/>
        <end position="392"/>
    </location>
</feature>
<dbReference type="NCBIfam" id="NF046076">
    <property type="entry name" value="monocarbox_MctP"/>
    <property type="match status" value="1"/>
</dbReference>
<feature type="transmembrane region" description="Helical" evidence="8">
    <location>
        <begin position="52"/>
        <end position="75"/>
    </location>
</feature>
<gene>
    <name evidence="9" type="ORF">GGD46_000109</name>
</gene>
<name>A0A7X0INR0_9HYPH</name>
<feature type="transmembrane region" description="Helical" evidence="8">
    <location>
        <begin position="81"/>
        <end position="104"/>
    </location>
</feature>
<dbReference type="GO" id="GO:0022857">
    <property type="term" value="F:transmembrane transporter activity"/>
    <property type="evidence" value="ECO:0007669"/>
    <property type="project" value="InterPro"/>
</dbReference>
<dbReference type="CDD" id="cd10322">
    <property type="entry name" value="SLC5sbd"/>
    <property type="match status" value="1"/>
</dbReference>
<evidence type="ECO:0000256" key="6">
    <source>
        <dbReference type="ARBA" id="ARBA00023136"/>
    </source>
</evidence>
<dbReference type="PANTHER" id="PTHR48086">
    <property type="entry name" value="SODIUM/PROLINE SYMPORTER-RELATED"/>
    <property type="match status" value="1"/>
</dbReference>
<evidence type="ECO:0000256" key="4">
    <source>
        <dbReference type="ARBA" id="ARBA00022692"/>
    </source>
</evidence>
<feature type="transmembrane region" description="Helical" evidence="8">
    <location>
        <begin position="463"/>
        <end position="483"/>
    </location>
</feature>
<keyword evidence="4 8" id="KW-0812">Transmembrane</keyword>
<evidence type="ECO:0000256" key="3">
    <source>
        <dbReference type="ARBA" id="ARBA00022448"/>
    </source>
</evidence>
<keyword evidence="3" id="KW-0813">Transport</keyword>
<feature type="transmembrane region" description="Helical" evidence="8">
    <location>
        <begin position="194"/>
        <end position="220"/>
    </location>
</feature>
<feature type="transmembrane region" description="Helical" evidence="8">
    <location>
        <begin position="398"/>
        <end position="418"/>
    </location>
</feature>
<keyword evidence="6 8" id="KW-0472">Membrane</keyword>
<feature type="transmembrane region" description="Helical" evidence="8">
    <location>
        <begin position="164"/>
        <end position="182"/>
    </location>
</feature>
<comment type="subcellular location">
    <subcellularLocation>
        <location evidence="1">Membrane</location>
        <topology evidence="1">Multi-pass membrane protein</topology>
    </subcellularLocation>
</comment>
<dbReference type="EMBL" id="JACHBG010000001">
    <property type="protein sequence ID" value="MBB6482866.1"/>
    <property type="molecule type" value="Genomic_DNA"/>
</dbReference>
<comment type="caution">
    <text evidence="9">The sequence shown here is derived from an EMBL/GenBank/DDBJ whole genome shotgun (WGS) entry which is preliminary data.</text>
</comment>
<dbReference type="Pfam" id="PF00474">
    <property type="entry name" value="SSF"/>
    <property type="match status" value="1"/>
</dbReference>
<dbReference type="InterPro" id="IPR001734">
    <property type="entry name" value="Na/solute_symporter"/>
</dbReference>
<evidence type="ECO:0000256" key="5">
    <source>
        <dbReference type="ARBA" id="ARBA00022989"/>
    </source>
</evidence>
<organism evidence="9 10">
    <name type="scientific">Rhizobium lusitanum</name>
    <dbReference type="NCBI Taxonomy" id="293958"/>
    <lineage>
        <taxon>Bacteria</taxon>
        <taxon>Pseudomonadati</taxon>
        <taxon>Pseudomonadota</taxon>
        <taxon>Alphaproteobacteria</taxon>
        <taxon>Hyphomicrobiales</taxon>
        <taxon>Rhizobiaceae</taxon>
        <taxon>Rhizobium/Agrobacterium group</taxon>
        <taxon>Rhizobium</taxon>
    </lineage>
</organism>
<evidence type="ECO:0000256" key="8">
    <source>
        <dbReference type="SAM" id="Phobius"/>
    </source>
</evidence>
<feature type="transmembrane region" description="Helical" evidence="8">
    <location>
        <begin position="12"/>
        <end position="31"/>
    </location>
</feature>
<comment type="similarity">
    <text evidence="2 7">Belongs to the sodium:solute symporter (SSF) (TC 2.A.21) family.</text>
</comment>
<protein>
    <submittedName>
        <fullName evidence="9">SSS family solute:Na+ symporter</fullName>
    </submittedName>
</protein>
<sequence>MTTDIDPTALAVFIFFLALVTVMGFVAARWRRPKTLAHIDEWGLGGRTFGTWITWFLVGGDFYTAYTVIAVPALVYTVGAYGFFALPYTIVVYPFVFMVMPLLWRRAKDHGYVTAGDVVHGQYGSRALELAVALTGVIATMPYIALQLVGMTAVFKALGLHGELPLAVAFIILALYTYSAGLRAPALIAFVKDIMIYIVVIAAIALIPAKLGGYANVFAAADADFKAKGAGSLLLGGNQYVAYATLALGSALAAFMYPHTLTGIFASNSGNTIRKNAVLLPAYTLLLGLLALLGYMGHAANLKLDSANDVVPALFQNLFSSWFAGFAFAAIAIGALVPAAVMSIGAANLFTRNFWKAYIDPQVSDAGEAKVAKMTSLIVKIGALLVIIFLPTQFALDLQLLGGIWILQTLPALVFGLYTKWFRAPALLAGWFVGFFGGTYLVWDAGWKPLHMVPLGDAGFTAYTGLLALAANIVVAVILNAVMPARATARA</sequence>
<keyword evidence="5 8" id="KW-1133">Transmembrane helix</keyword>
<evidence type="ECO:0000256" key="2">
    <source>
        <dbReference type="ARBA" id="ARBA00006434"/>
    </source>
</evidence>
<dbReference type="RefSeq" id="WP_184700764.1">
    <property type="nucleotide sequence ID" value="NZ_JACHBG010000001.1"/>
</dbReference>
<evidence type="ECO:0000256" key="1">
    <source>
        <dbReference type="ARBA" id="ARBA00004141"/>
    </source>
</evidence>
<dbReference type="InterPro" id="IPR050277">
    <property type="entry name" value="Sodium:Solute_Symporter"/>
</dbReference>
<accession>A0A7X0INR0</accession>
<evidence type="ECO:0000256" key="7">
    <source>
        <dbReference type="RuleBase" id="RU362091"/>
    </source>
</evidence>
<dbReference type="PANTHER" id="PTHR48086:SF8">
    <property type="entry name" value="MONOCARBOXYLIC ACID PERMEASE"/>
    <property type="match status" value="1"/>
</dbReference>
<dbReference type="InterPro" id="IPR038377">
    <property type="entry name" value="Na/Glc_symporter_sf"/>
</dbReference>
<dbReference type="PROSITE" id="PS50283">
    <property type="entry name" value="NA_SOLUT_SYMP_3"/>
    <property type="match status" value="1"/>
</dbReference>
<dbReference type="GO" id="GO:0005886">
    <property type="term" value="C:plasma membrane"/>
    <property type="evidence" value="ECO:0007669"/>
    <property type="project" value="TreeGrafter"/>
</dbReference>
<evidence type="ECO:0000313" key="10">
    <source>
        <dbReference type="Proteomes" id="UP000565576"/>
    </source>
</evidence>
<feature type="transmembrane region" description="Helical" evidence="8">
    <location>
        <begin position="319"/>
        <end position="350"/>
    </location>
</feature>
<evidence type="ECO:0000313" key="9">
    <source>
        <dbReference type="EMBL" id="MBB6482866.1"/>
    </source>
</evidence>